<dbReference type="InterPro" id="IPR011990">
    <property type="entry name" value="TPR-like_helical_dom_sf"/>
</dbReference>
<protein>
    <recommendedName>
        <fullName evidence="5">Tetratricopeptide repeat protein</fullName>
    </recommendedName>
</protein>
<sequence>MRAIEHTLTQRNFICSIPYFLVATFAEGLQRRPLSTPALMLADENQLRRHFVERHLHEDFSHVDCDLSSLLYLSIAESVGLPLCMVEVPHHNFVRWMFNDGSYLNWDTNYGYNRFTDKDYADKYGAVQEQVDKGIYLSNMSADNVMGYFCFCRGLTFERAGNPSAAIGEYMLSVEKYPQSPISRNNLAWKYVTSRDAQALIAGDKALRFAREAVALFRTDSYLDTLACVLAESGEFEEAILIETEAYRINPNPEYETMIKAFAQRQTWLDLHGV</sequence>
<dbReference type="AlphaFoldDB" id="A0A6B3NI41"/>
<gene>
    <name evidence="1" type="ORF">G3435_00535</name>
    <name evidence="2" type="ORF">G3436_02430</name>
</gene>
<evidence type="ECO:0008006" key="5">
    <source>
        <dbReference type="Google" id="ProtNLM"/>
    </source>
</evidence>
<dbReference type="RefSeq" id="WP_163940885.1">
    <property type="nucleotide sequence ID" value="NZ_JAAHBU010000026.1"/>
</dbReference>
<organism evidence="2 4">
    <name type="scientific">Pseudomonas brassicae</name>
    <dbReference type="NCBI Taxonomy" id="2708063"/>
    <lineage>
        <taxon>Bacteria</taxon>
        <taxon>Pseudomonadati</taxon>
        <taxon>Pseudomonadota</taxon>
        <taxon>Gammaproteobacteria</taxon>
        <taxon>Pseudomonadales</taxon>
        <taxon>Pseudomonadaceae</taxon>
        <taxon>Pseudomonas</taxon>
    </lineage>
</organism>
<dbReference type="Proteomes" id="UP000480410">
    <property type="component" value="Unassembled WGS sequence"/>
</dbReference>
<accession>A0A6M0CMU9</accession>
<keyword evidence="4" id="KW-1185">Reference proteome</keyword>
<accession>A0A6B3NI41</accession>
<dbReference type="EMBL" id="JAAHBU010000026">
    <property type="protein sequence ID" value="NER62962.1"/>
    <property type="molecule type" value="Genomic_DNA"/>
</dbReference>
<dbReference type="Gene3D" id="1.25.40.10">
    <property type="entry name" value="Tetratricopeptide repeat domain"/>
    <property type="match status" value="1"/>
</dbReference>
<dbReference type="Proteomes" id="UP000482634">
    <property type="component" value="Unassembled WGS sequence"/>
</dbReference>
<reference evidence="3 4" key="1">
    <citation type="submission" date="2020-02" db="EMBL/GenBank/DDBJ databases">
        <title>Broccoli isolated Pseudomonas sp.</title>
        <authorList>
            <person name="Fujikawa T."/>
            <person name="Sawada H."/>
        </authorList>
    </citation>
    <scope>NUCLEOTIDE SEQUENCE [LARGE SCALE GENOMIC DNA]</scope>
    <source>
        <strain evidence="2 4">MAFF212427</strain>
        <strain evidence="1 3">MAFF212428</strain>
    </source>
</reference>
<evidence type="ECO:0000313" key="4">
    <source>
        <dbReference type="Proteomes" id="UP000482634"/>
    </source>
</evidence>
<dbReference type="EMBL" id="JAAHBV010000009">
    <property type="protein sequence ID" value="NER58866.1"/>
    <property type="molecule type" value="Genomic_DNA"/>
</dbReference>
<evidence type="ECO:0000313" key="3">
    <source>
        <dbReference type="Proteomes" id="UP000480410"/>
    </source>
</evidence>
<comment type="caution">
    <text evidence="2">The sequence shown here is derived from an EMBL/GenBank/DDBJ whole genome shotgun (WGS) entry which is preliminary data.</text>
</comment>
<proteinExistence type="predicted"/>
<dbReference type="SUPFAM" id="SSF48452">
    <property type="entry name" value="TPR-like"/>
    <property type="match status" value="1"/>
</dbReference>
<evidence type="ECO:0000313" key="1">
    <source>
        <dbReference type="EMBL" id="NER58866.1"/>
    </source>
</evidence>
<evidence type="ECO:0000313" key="2">
    <source>
        <dbReference type="EMBL" id="NER62962.1"/>
    </source>
</evidence>
<name>A0A6B3NI41_9PSED</name>